<gene>
    <name evidence="1" type="ORF">CALMAC_LOCUS3040</name>
</gene>
<reference evidence="1 2" key="1">
    <citation type="submission" date="2019-01" db="EMBL/GenBank/DDBJ databases">
        <authorList>
            <person name="Sayadi A."/>
        </authorList>
    </citation>
    <scope>NUCLEOTIDE SEQUENCE [LARGE SCALE GENOMIC DNA]</scope>
</reference>
<feature type="non-terminal residue" evidence="1">
    <location>
        <position position="1"/>
    </location>
</feature>
<dbReference type="AlphaFoldDB" id="A0A653BRR8"/>
<sequence>VLHDLQKLESLHHYNSHIGTCETTNYTVDLDKHIC</sequence>
<dbReference type="EMBL" id="CAACVG010003959">
    <property type="protein sequence ID" value="VEN38006.1"/>
    <property type="molecule type" value="Genomic_DNA"/>
</dbReference>
<accession>A0A653BRR8</accession>
<evidence type="ECO:0000313" key="2">
    <source>
        <dbReference type="Proteomes" id="UP000410492"/>
    </source>
</evidence>
<proteinExistence type="predicted"/>
<protein>
    <submittedName>
        <fullName evidence="1">Uncharacterized protein</fullName>
    </submittedName>
</protein>
<organism evidence="1 2">
    <name type="scientific">Callosobruchus maculatus</name>
    <name type="common">Southern cowpea weevil</name>
    <name type="synonym">Pulse bruchid</name>
    <dbReference type="NCBI Taxonomy" id="64391"/>
    <lineage>
        <taxon>Eukaryota</taxon>
        <taxon>Metazoa</taxon>
        <taxon>Ecdysozoa</taxon>
        <taxon>Arthropoda</taxon>
        <taxon>Hexapoda</taxon>
        <taxon>Insecta</taxon>
        <taxon>Pterygota</taxon>
        <taxon>Neoptera</taxon>
        <taxon>Endopterygota</taxon>
        <taxon>Coleoptera</taxon>
        <taxon>Polyphaga</taxon>
        <taxon>Cucujiformia</taxon>
        <taxon>Chrysomeloidea</taxon>
        <taxon>Chrysomelidae</taxon>
        <taxon>Bruchinae</taxon>
        <taxon>Bruchini</taxon>
        <taxon>Callosobruchus</taxon>
    </lineage>
</organism>
<keyword evidence="2" id="KW-1185">Reference proteome</keyword>
<name>A0A653BRR8_CALMS</name>
<dbReference type="Proteomes" id="UP000410492">
    <property type="component" value="Unassembled WGS sequence"/>
</dbReference>
<evidence type="ECO:0000313" key="1">
    <source>
        <dbReference type="EMBL" id="VEN38006.1"/>
    </source>
</evidence>